<sequence length="70" mass="7719">MLPPPTTVTSNAGQQRRGTMLPISSLQAKMTVAPHMLPGKEPVQFKEGKRFIPLIDTDDEEDEVEDEIVG</sequence>
<organism evidence="1 2">
    <name type="scientific">Candolleomyces eurysporus</name>
    <dbReference type="NCBI Taxonomy" id="2828524"/>
    <lineage>
        <taxon>Eukaryota</taxon>
        <taxon>Fungi</taxon>
        <taxon>Dikarya</taxon>
        <taxon>Basidiomycota</taxon>
        <taxon>Agaricomycotina</taxon>
        <taxon>Agaricomycetes</taxon>
        <taxon>Agaricomycetidae</taxon>
        <taxon>Agaricales</taxon>
        <taxon>Agaricineae</taxon>
        <taxon>Psathyrellaceae</taxon>
        <taxon>Candolleomyces</taxon>
    </lineage>
</organism>
<dbReference type="OrthoDB" id="10416447at2759"/>
<comment type="caution">
    <text evidence="1">The sequence shown here is derived from an EMBL/GenBank/DDBJ whole genome shotgun (WGS) entry which is preliminary data.</text>
</comment>
<keyword evidence="2" id="KW-1185">Reference proteome</keyword>
<dbReference type="EMBL" id="JANBPK010000719">
    <property type="protein sequence ID" value="KAJ2934365.1"/>
    <property type="molecule type" value="Genomic_DNA"/>
</dbReference>
<evidence type="ECO:0000313" key="2">
    <source>
        <dbReference type="Proteomes" id="UP001140091"/>
    </source>
</evidence>
<accession>A0A9W8JGR0</accession>
<dbReference type="AlphaFoldDB" id="A0A9W8JGR0"/>
<gene>
    <name evidence="1" type="ORF">H1R20_g2736</name>
</gene>
<name>A0A9W8JGR0_9AGAR</name>
<proteinExistence type="predicted"/>
<protein>
    <submittedName>
        <fullName evidence="1">Uncharacterized protein</fullName>
    </submittedName>
</protein>
<evidence type="ECO:0000313" key="1">
    <source>
        <dbReference type="EMBL" id="KAJ2934365.1"/>
    </source>
</evidence>
<feature type="non-terminal residue" evidence="1">
    <location>
        <position position="70"/>
    </location>
</feature>
<reference evidence="1" key="1">
    <citation type="submission" date="2022-06" db="EMBL/GenBank/DDBJ databases">
        <title>Genome Sequence of Candolleomyces eurysporus.</title>
        <authorList>
            <person name="Buettner E."/>
        </authorList>
    </citation>
    <scope>NUCLEOTIDE SEQUENCE</scope>
    <source>
        <strain evidence="1">VTCC 930004</strain>
    </source>
</reference>
<dbReference type="Proteomes" id="UP001140091">
    <property type="component" value="Unassembled WGS sequence"/>
</dbReference>